<reference evidence="3 4" key="1">
    <citation type="journal article" date="2010" name="PLoS ONE">
        <title>The glycobiome of the rumen bacterium Butyrivibrio proteoclasticus B316(T) highlights adaptation to a polysaccharide-rich environment.</title>
        <authorList>
            <person name="Kelly W.J."/>
            <person name="Leahy S.C."/>
            <person name="Altermann E."/>
            <person name="Yeoman C.J."/>
            <person name="Dunne J.C."/>
            <person name="Kong Z."/>
            <person name="Pacheco D.M."/>
            <person name="Li D."/>
            <person name="Noel S.J."/>
            <person name="Moon C.D."/>
            <person name="Cookson A.L."/>
            <person name="Attwood G.T."/>
        </authorList>
    </citation>
    <scope>NUCLEOTIDE SEQUENCE [LARGE SCALE GENOMIC DNA]</scope>
    <source>
        <strain evidence="4">ATCC 51982 / DSM 14932 / B316</strain>
    </source>
</reference>
<dbReference type="EMBL" id="CP001810">
    <property type="protein sequence ID" value="ADL33244.1"/>
    <property type="molecule type" value="Genomic_DNA"/>
</dbReference>
<keyword evidence="2 3" id="KW-0808">Transferase</keyword>
<dbReference type="InterPro" id="IPR002516">
    <property type="entry name" value="Glyco_trans_11"/>
</dbReference>
<dbReference type="GO" id="GO:0008107">
    <property type="term" value="F:galactoside 2-alpha-L-fucosyltransferase activity"/>
    <property type="evidence" value="ECO:0007669"/>
    <property type="project" value="InterPro"/>
</dbReference>
<dbReference type="GO" id="GO:0016020">
    <property type="term" value="C:membrane"/>
    <property type="evidence" value="ECO:0007669"/>
    <property type="project" value="InterPro"/>
</dbReference>
<dbReference type="PANTHER" id="PTHR11927:SF9">
    <property type="entry name" value="L-FUCOSYLTRANSFERASE"/>
    <property type="match status" value="1"/>
</dbReference>
<sequence length="267" mass="31007">MNYVEVKGGLGNQLFQYTFYKYLEKKSGHKVLLHTDFFKNIDSFEEATKRKLGLDRFDCDFVAVSGFISCEKLVKESDYKDSMLSQDEVFYSGYWQNKRFFLEVMDDIRKDLLLKDENIQDEVKELAKELRAVDSVAIHFRRGDYLSEQNKKIFTSLSVDYYQKAIAQLAERNGADLKGYIFTDEPEYVSGIIDQLGSIDIKLMPVREDYEDLYLMSCARHHIIANSSFSWWGAALGDTESGITIAPAKWYVDGRTPDLYLRNWISI</sequence>
<dbReference type="AlphaFoldDB" id="E0S043"/>
<dbReference type="HOGENOM" id="CLU_043399_3_1_9"/>
<evidence type="ECO:0000256" key="2">
    <source>
        <dbReference type="ARBA" id="ARBA00022679"/>
    </source>
</evidence>
<dbReference type="Pfam" id="PF01531">
    <property type="entry name" value="Glyco_transf_11"/>
    <property type="match status" value="1"/>
</dbReference>
<dbReference type="RefSeq" id="WP_013279901.1">
    <property type="nucleotide sequence ID" value="NC_014387.1"/>
</dbReference>
<dbReference type="CAZy" id="GT11">
    <property type="family name" value="Glycosyltransferase Family 11"/>
</dbReference>
<protein>
    <submittedName>
        <fullName evidence="3">Glycosyl transferase GT11 family</fullName>
    </submittedName>
</protein>
<accession>E0S043</accession>
<evidence type="ECO:0000256" key="1">
    <source>
        <dbReference type="ARBA" id="ARBA00022676"/>
    </source>
</evidence>
<gene>
    <name evidence="3" type="ordered locus">bpr_I0497</name>
</gene>
<keyword evidence="4" id="KW-1185">Reference proteome</keyword>
<proteinExistence type="predicted"/>
<organism evidence="3 4">
    <name type="scientific">Butyrivibrio proteoclasticus (strain ATCC 51982 / DSM 14932 / B316)</name>
    <name type="common">Clostridium proteoclasticum</name>
    <dbReference type="NCBI Taxonomy" id="515622"/>
    <lineage>
        <taxon>Bacteria</taxon>
        <taxon>Bacillati</taxon>
        <taxon>Bacillota</taxon>
        <taxon>Clostridia</taxon>
        <taxon>Lachnospirales</taxon>
        <taxon>Lachnospiraceae</taxon>
        <taxon>Butyrivibrio</taxon>
    </lineage>
</organism>
<dbReference type="eggNOG" id="ENOG5033975">
    <property type="taxonomic scope" value="Bacteria"/>
</dbReference>
<dbReference type="CDD" id="cd11301">
    <property type="entry name" value="Fut1_Fut2_like"/>
    <property type="match status" value="1"/>
</dbReference>
<dbReference type="PANTHER" id="PTHR11927">
    <property type="entry name" value="GALACTOSIDE 2-L-FUCOSYLTRANSFERASE"/>
    <property type="match status" value="1"/>
</dbReference>
<dbReference type="STRING" id="515622.bpr_I0497"/>
<name>E0S043_BUTPB</name>
<evidence type="ECO:0000313" key="3">
    <source>
        <dbReference type="EMBL" id="ADL33244.1"/>
    </source>
</evidence>
<evidence type="ECO:0000313" key="4">
    <source>
        <dbReference type="Proteomes" id="UP000001299"/>
    </source>
</evidence>
<dbReference type="Proteomes" id="UP000001299">
    <property type="component" value="Chromosome 1"/>
</dbReference>
<keyword evidence="1" id="KW-0328">Glycosyltransferase</keyword>
<dbReference type="GO" id="GO:0005975">
    <property type="term" value="P:carbohydrate metabolic process"/>
    <property type="evidence" value="ECO:0007669"/>
    <property type="project" value="InterPro"/>
</dbReference>
<dbReference type="Gene3D" id="3.40.50.11350">
    <property type="match status" value="1"/>
</dbReference>
<dbReference type="KEGG" id="bpb:bpr_I0497"/>